<evidence type="ECO:0000256" key="2">
    <source>
        <dbReference type="ARBA" id="ARBA00023002"/>
    </source>
</evidence>
<dbReference type="OrthoDB" id="5283654at2759"/>
<evidence type="ECO:0000256" key="1">
    <source>
        <dbReference type="ARBA" id="ARBA00022857"/>
    </source>
</evidence>
<evidence type="ECO:0000259" key="3">
    <source>
        <dbReference type="Pfam" id="PF05368"/>
    </source>
</evidence>
<name>A0A0H2RCW6_9AGAM</name>
<dbReference type="STRING" id="27342.A0A0H2RCW6"/>
<evidence type="ECO:0000313" key="5">
    <source>
        <dbReference type="Proteomes" id="UP000053477"/>
    </source>
</evidence>
<accession>A0A0H2RCW6</accession>
<keyword evidence="2" id="KW-0560">Oxidoreductase</keyword>
<feature type="domain" description="NmrA-like" evidence="3">
    <location>
        <begin position="14"/>
        <end position="275"/>
    </location>
</feature>
<dbReference type="GO" id="GO:0016491">
    <property type="term" value="F:oxidoreductase activity"/>
    <property type="evidence" value="ECO:0007669"/>
    <property type="project" value="UniProtKB-KW"/>
</dbReference>
<dbReference type="EMBL" id="KQ086050">
    <property type="protein sequence ID" value="KLO09619.1"/>
    <property type="molecule type" value="Genomic_DNA"/>
</dbReference>
<evidence type="ECO:0000313" key="4">
    <source>
        <dbReference type="EMBL" id="KLO09619.1"/>
    </source>
</evidence>
<dbReference type="Gene3D" id="3.40.50.720">
    <property type="entry name" value="NAD(P)-binding Rossmann-like Domain"/>
    <property type="match status" value="1"/>
</dbReference>
<protein>
    <recommendedName>
        <fullName evidence="3">NmrA-like domain-containing protein</fullName>
    </recommendedName>
</protein>
<reference evidence="4 5" key="1">
    <citation type="submission" date="2015-04" db="EMBL/GenBank/DDBJ databases">
        <title>Complete genome sequence of Schizopora paradoxa KUC8140, a cosmopolitan wood degrader in East Asia.</title>
        <authorList>
            <consortium name="DOE Joint Genome Institute"/>
            <person name="Min B."/>
            <person name="Park H."/>
            <person name="Jang Y."/>
            <person name="Kim J.-J."/>
            <person name="Kim K.H."/>
            <person name="Pangilinan J."/>
            <person name="Lipzen A."/>
            <person name="Riley R."/>
            <person name="Grigoriev I.V."/>
            <person name="Spatafora J.W."/>
            <person name="Choi I.-G."/>
        </authorList>
    </citation>
    <scope>NUCLEOTIDE SEQUENCE [LARGE SCALE GENOMIC DNA]</scope>
    <source>
        <strain evidence="4 5">KUC8140</strain>
    </source>
</reference>
<dbReference type="AlphaFoldDB" id="A0A0H2RCW6"/>
<organism evidence="4 5">
    <name type="scientific">Schizopora paradoxa</name>
    <dbReference type="NCBI Taxonomy" id="27342"/>
    <lineage>
        <taxon>Eukaryota</taxon>
        <taxon>Fungi</taxon>
        <taxon>Dikarya</taxon>
        <taxon>Basidiomycota</taxon>
        <taxon>Agaricomycotina</taxon>
        <taxon>Agaricomycetes</taxon>
        <taxon>Hymenochaetales</taxon>
        <taxon>Schizoporaceae</taxon>
        <taxon>Schizopora</taxon>
    </lineage>
</organism>
<keyword evidence="1" id="KW-0521">NADP</keyword>
<gene>
    <name evidence="4" type="ORF">SCHPADRAFT_558401</name>
</gene>
<dbReference type="Pfam" id="PF05368">
    <property type="entry name" value="NmrA"/>
    <property type="match status" value="1"/>
</dbReference>
<dbReference type="InterPro" id="IPR036291">
    <property type="entry name" value="NAD(P)-bd_dom_sf"/>
</dbReference>
<proteinExistence type="predicted"/>
<dbReference type="SUPFAM" id="SSF51735">
    <property type="entry name" value="NAD(P)-binding Rossmann-fold domains"/>
    <property type="match status" value="1"/>
</dbReference>
<sequence>MATTSSFLARGKFSIAIVGATGRLGKTITSTLSTTYKYQFSRIIALTRDESSDVARDLSRLQGVEVRVVSFTDSYNEGYISRVLQNVDVVVNVLGAGASVSEKDAVLEASIKARARIYFPSEFGVDHRNNDKIFPSFDHLEWIKKRKHLKLADELVKQHGSDTKIVSIYCGLFLEMVFAVTGLDISTYTFSYLAPSPAPPFPRVSITSTQDVAHAIASLIPIFMAPQDLSTSLPTHIRLAGTLHTVPEIADIYKKVTGEEIKLDRKDVSEVKEKLREEMKVEGTEWRGAPGGHIQIIMGEGMLDFTDNDNELVNPGGARWVWKGVEEYIRELQQQK</sequence>
<keyword evidence="5" id="KW-1185">Reference proteome</keyword>
<dbReference type="InterPro" id="IPR008030">
    <property type="entry name" value="NmrA-like"/>
</dbReference>
<dbReference type="InterPro" id="IPR051609">
    <property type="entry name" value="NmrA/Isoflavone_reductase-like"/>
</dbReference>
<dbReference type="InParanoid" id="A0A0H2RCW6"/>
<dbReference type="PANTHER" id="PTHR47706:SF9">
    <property type="entry name" value="NMRA-LIKE DOMAIN-CONTAINING PROTEIN-RELATED"/>
    <property type="match status" value="1"/>
</dbReference>
<dbReference type="Proteomes" id="UP000053477">
    <property type="component" value="Unassembled WGS sequence"/>
</dbReference>
<dbReference type="PANTHER" id="PTHR47706">
    <property type="entry name" value="NMRA-LIKE FAMILY PROTEIN"/>
    <property type="match status" value="1"/>
</dbReference>